<dbReference type="AlphaFoldDB" id="S8A8F5"/>
<comment type="caution">
    <text evidence="1">The sequence shown here is derived from an EMBL/GenBank/DDBJ whole genome shotgun (WGS) entry which is preliminary data.</text>
</comment>
<dbReference type="HOGENOM" id="CLU_633153_0_0_1"/>
<accession>S8A8F5</accession>
<dbReference type="Proteomes" id="UP000015100">
    <property type="component" value="Unassembled WGS sequence"/>
</dbReference>
<evidence type="ECO:0000313" key="1">
    <source>
        <dbReference type="EMBL" id="EPS39285.1"/>
    </source>
</evidence>
<keyword evidence="2" id="KW-1185">Reference proteome</keyword>
<organism evidence="1 2">
    <name type="scientific">Dactylellina haptotyla (strain CBS 200.50)</name>
    <name type="common">Nematode-trapping fungus</name>
    <name type="synonym">Monacrosporium haptotylum</name>
    <dbReference type="NCBI Taxonomy" id="1284197"/>
    <lineage>
        <taxon>Eukaryota</taxon>
        <taxon>Fungi</taxon>
        <taxon>Dikarya</taxon>
        <taxon>Ascomycota</taxon>
        <taxon>Pezizomycotina</taxon>
        <taxon>Orbiliomycetes</taxon>
        <taxon>Orbiliales</taxon>
        <taxon>Orbiliaceae</taxon>
        <taxon>Dactylellina</taxon>
    </lineage>
</organism>
<dbReference type="OrthoDB" id="5317865at2759"/>
<reference evidence="1 2" key="1">
    <citation type="journal article" date="2013" name="PLoS Genet.">
        <title>Genomic mechanisms accounting for the adaptation to parasitism in nematode-trapping fungi.</title>
        <authorList>
            <person name="Meerupati T."/>
            <person name="Andersson K.M."/>
            <person name="Friman E."/>
            <person name="Kumar D."/>
            <person name="Tunlid A."/>
            <person name="Ahren D."/>
        </authorList>
    </citation>
    <scope>NUCLEOTIDE SEQUENCE [LARGE SCALE GENOMIC DNA]</scope>
    <source>
        <strain evidence="1 2">CBS 200.50</strain>
    </source>
</reference>
<proteinExistence type="predicted"/>
<evidence type="ECO:0008006" key="3">
    <source>
        <dbReference type="Google" id="ProtNLM"/>
    </source>
</evidence>
<sequence>MSTNTTIPLPTELILEVLGYGGRDDVYHFAQTSKTSYELSVQLLYKRIDLIVAIKTGALDRHEKYNVYDCVRAIDLPVGFHSPEFWTETENAEAVVVAHLRKFQHLEEVHVISAEEAYSSDCPSYAVLSFILKELMYKISTLFLEFYTFQRNKESVEIMLEDLRSHLRDYFEEIEEAQDNYPPCENFKNLKIWVTGPSPRIIMRGVNFLLARYVRNLETIEFSCRWNLEMGLEDDWGWNYLPPIGSTTTKRLVLEDKTDVHVRRLCRRIWKRWPNLVELELDCGPTTPLHLYAQLFHLNDLRKLHIAFPYVEWGEVQRETMSEEAEYAVGFFADSPLTLNEVGVKYMNQDGTLSQTAIFGLIHVGGDNDKTPAQTQLIGPELWQGKGDFLDVHALKKVISYQSDESSLLRRISRYIQVDELSLDKFGIVHTDS</sequence>
<reference evidence="2" key="2">
    <citation type="submission" date="2013-04" db="EMBL/GenBank/DDBJ databases">
        <title>Genomic mechanisms accounting for the adaptation to parasitism in nematode-trapping fungi.</title>
        <authorList>
            <person name="Ahren D.G."/>
        </authorList>
    </citation>
    <scope>NUCLEOTIDE SEQUENCE [LARGE SCALE GENOMIC DNA]</scope>
    <source>
        <strain evidence="2">CBS 200.50</strain>
    </source>
</reference>
<dbReference type="EMBL" id="AQGS01000479">
    <property type="protein sequence ID" value="EPS39285.1"/>
    <property type="molecule type" value="Genomic_DNA"/>
</dbReference>
<evidence type="ECO:0000313" key="2">
    <source>
        <dbReference type="Proteomes" id="UP000015100"/>
    </source>
</evidence>
<protein>
    <recommendedName>
        <fullName evidence="3">F-box domain-containing protein</fullName>
    </recommendedName>
</protein>
<name>S8A8F5_DACHA</name>
<gene>
    <name evidence="1" type="ORF">H072_6935</name>
</gene>